<keyword evidence="1" id="KW-0808">Transferase</keyword>
<dbReference type="Pfam" id="PF00583">
    <property type="entry name" value="Acetyltransf_1"/>
    <property type="match status" value="1"/>
</dbReference>
<evidence type="ECO:0000256" key="2">
    <source>
        <dbReference type="ARBA" id="ARBA00023315"/>
    </source>
</evidence>
<evidence type="ECO:0000259" key="3">
    <source>
        <dbReference type="PROSITE" id="PS51186"/>
    </source>
</evidence>
<proteinExistence type="predicted"/>
<dbReference type="EMBL" id="JBFMIA010000010">
    <property type="protein sequence ID" value="MEW9502372.1"/>
    <property type="molecule type" value="Genomic_DNA"/>
</dbReference>
<dbReference type="Gene3D" id="3.40.630.30">
    <property type="match status" value="1"/>
</dbReference>
<evidence type="ECO:0000256" key="1">
    <source>
        <dbReference type="ARBA" id="ARBA00022679"/>
    </source>
</evidence>
<dbReference type="CDD" id="cd04301">
    <property type="entry name" value="NAT_SF"/>
    <property type="match status" value="1"/>
</dbReference>
<dbReference type="PROSITE" id="PS51186">
    <property type="entry name" value="GNAT"/>
    <property type="match status" value="1"/>
</dbReference>
<dbReference type="RefSeq" id="WP_367779865.1">
    <property type="nucleotide sequence ID" value="NZ_JBFMIA010000010.1"/>
</dbReference>
<gene>
    <name evidence="4" type="ORF">AB1471_11255</name>
</gene>
<keyword evidence="5" id="KW-1185">Reference proteome</keyword>
<dbReference type="InterPro" id="IPR050832">
    <property type="entry name" value="Bact_Acetyltransf"/>
</dbReference>
<comment type="caution">
    <text evidence="4">The sequence shown here is derived from an EMBL/GenBank/DDBJ whole genome shotgun (WGS) entry which is preliminary data.</text>
</comment>
<dbReference type="SUPFAM" id="SSF55729">
    <property type="entry name" value="Acyl-CoA N-acyltransferases (Nat)"/>
    <property type="match status" value="1"/>
</dbReference>
<dbReference type="InterPro" id="IPR016181">
    <property type="entry name" value="Acyl_CoA_acyltransferase"/>
</dbReference>
<dbReference type="PANTHER" id="PTHR43877">
    <property type="entry name" value="AMINOALKYLPHOSPHONATE N-ACETYLTRANSFERASE-RELATED-RELATED"/>
    <property type="match status" value="1"/>
</dbReference>
<evidence type="ECO:0000313" key="5">
    <source>
        <dbReference type="Proteomes" id="UP001556040"/>
    </source>
</evidence>
<dbReference type="InterPro" id="IPR000182">
    <property type="entry name" value="GNAT_dom"/>
</dbReference>
<keyword evidence="2" id="KW-0012">Acyltransferase</keyword>
<reference evidence="4 5" key="1">
    <citation type="journal article" date="1979" name="Int. J. Syst. Evol. Microbiol.">
        <title>Bacillus globisporus subsp. marinus subsp. nov.</title>
        <authorList>
            <person name="Liu H."/>
        </authorList>
    </citation>
    <scope>NUCLEOTIDE SEQUENCE [LARGE SCALE GENOMIC DNA]</scope>
    <source>
        <strain evidence="4 5">DSM 1297</strain>
    </source>
</reference>
<feature type="domain" description="N-acetyltransferase" evidence="3">
    <location>
        <begin position="3"/>
        <end position="170"/>
    </location>
</feature>
<dbReference type="Proteomes" id="UP001556040">
    <property type="component" value="Unassembled WGS sequence"/>
</dbReference>
<organism evidence="4 5">
    <name type="scientific">Jeotgalibacillus marinus</name>
    <dbReference type="NCBI Taxonomy" id="86667"/>
    <lineage>
        <taxon>Bacteria</taxon>
        <taxon>Bacillati</taxon>
        <taxon>Bacillota</taxon>
        <taxon>Bacilli</taxon>
        <taxon>Bacillales</taxon>
        <taxon>Caryophanaceae</taxon>
        <taxon>Jeotgalibacillus</taxon>
    </lineage>
</organism>
<accession>A0ABV3Q4U9</accession>
<evidence type="ECO:0000313" key="4">
    <source>
        <dbReference type="EMBL" id="MEW9502372.1"/>
    </source>
</evidence>
<protein>
    <submittedName>
        <fullName evidence="4">GNAT family N-acetyltransferase</fullName>
    </submittedName>
</protein>
<name>A0ABV3Q4U9_9BACL</name>
<sequence length="173" mass="19427">MTFTIREAVGEDALEIARVQVESWRTTYKGIVAQSMLDAMSCDVRAKRWEEGLKRSEACTYVAEIEDEIVGFASAGKERQGKYSEHKYEIYAIYLLKEHQGKGIGQALVKAVTETLQLQGESGLIVWALTENPYSSFYEKLGGVQMDHQVLEIAGRKHDEAAFAWGSLMEVKV</sequence>